<sequence length="346" mass="38150">MATHVGTDGDPLVALHLPSYVDDRAPGSYFPNPPADGPSPFMTWPYVTRVLSHGDLDQLFRDPVCDTAYRAFAPGARAKYNGIENYIRTVRLGWPAEELTGPVGPNMLDRPAKDPLSILGSASGFSTPNGTRLPLEAVKETWPERVLPHPLHKGVVLRHFVDDADQDGQAGESLVKVIPNDWPYGIPAGSTHWVVWSKLPILHPSLFSTADTPFDESIREELYNCVTGDGIRGFTGFIPEGPTYPSAKCQTQIPEILGSYSQSKLNEQQRQPDADVKLGLSKQLISQAHAWASRYVNHYIQHTWPTETFVTAWFCNPPALRTVPGLSHFHVIVRQKALTDTAAALN</sequence>
<dbReference type="GO" id="GO:0005737">
    <property type="term" value="C:cytoplasm"/>
    <property type="evidence" value="ECO:0000318"/>
    <property type="project" value="GO_Central"/>
</dbReference>
<dbReference type="PANTHER" id="PTHR35020:SF2">
    <property type="entry name" value="N-ACETYLGLUCOSAMINE-INDUCED PROTEIN 1"/>
    <property type="match status" value="1"/>
</dbReference>
<keyword evidence="2" id="KW-1185">Reference proteome</keyword>
<dbReference type="VEuPathDB" id="FungiDB:UMAG_04043"/>
<dbReference type="AlphaFoldDB" id="A0A0D1DWL6"/>
<name>A0A0D1DWL6_MYCMD</name>
<accession>A0A0D1DWL6</accession>
<dbReference type="GO" id="GO:0006044">
    <property type="term" value="P:N-acetylglucosamine metabolic process"/>
    <property type="evidence" value="ECO:0000318"/>
    <property type="project" value="GO_Central"/>
</dbReference>
<dbReference type="OrthoDB" id="498286at2759"/>
<dbReference type="Pfam" id="PF12239">
    <property type="entry name" value="DUF3605"/>
    <property type="match status" value="1"/>
</dbReference>
<dbReference type="eggNOG" id="ENOG502S263">
    <property type="taxonomic scope" value="Eukaryota"/>
</dbReference>
<dbReference type="Proteomes" id="UP000000561">
    <property type="component" value="Chromosome 11"/>
</dbReference>
<proteinExistence type="predicted"/>
<dbReference type="InParanoid" id="A0A0D1DWL6"/>
<dbReference type="PANTHER" id="PTHR35020">
    <property type="entry name" value="N-ACETYLGLUCOSAMINE-INDUCED PROTEIN 1"/>
    <property type="match status" value="1"/>
</dbReference>
<dbReference type="GeneID" id="23564332"/>
<evidence type="ECO:0000313" key="1">
    <source>
        <dbReference type="EMBL" id="KIS68001.1"/>
    </source>
</evidence>
<reference evidence="1 2" key="1">
    <citation type="journal article" date="2006" name="Nature">
        <title>Insights from the genome of the biotrophic fungal plant pathogen Ustilago maydis.</title>
        <authorList>
            <person name="Kamper J."/>
            <person name="Kahmann R."/>
            <person name="Bolker M."/>
            <person name="Ma L.J."/>
            <person name="Brefort T."/>
            <person name="Saville B.J."/>
            <person name="Banuett F."/>
            <person name="Kronstad J.W."/>
            <person name="Gold S.E."/>
            <person name="Muller O."/>
            <person name="Perlin M.H."/>
            <person name="Wosten H.A."/>
            <person name="de Vries R."/>
            <person name="Ruiz-Herrera J."/>
            <person name="Reynaga-Pena C.G."/>
            <person name="Snetselaar K."/>
            <person name="McCann M."/>
            <person name="Perez-Martin J."/>
            <person name="Feldbrugge M."/>
            <person name="Basse C.W."/>
            <person name="Steinberg G."/>
            <person name="Ibeas J.I."/>
            <person name="Holloman W."/>
            <person name="Guzman P."/>
            <person name="Farman M."/>
            <person name="Stajich J.E."/>
            <person name="Sentandreu R."/>
            <person name="Gonzalez-Prieto J.M."/>
            <person name="Kennell J.C."/>
            <person name="Molina L."/>
            <person name="Schirawski J."/>
            <person name="Mendoza-Mendoza A."/>
            <person name="Greilinger D."/>
            <person name="Munch K."/>
            <person name="Rossel N."/>
            <person name="Scherer M."/>
            <person name="Vranes M."/>
            <person name="Ladendorf O."/>
            <person name="Vincon V."/>
            <person name="Fuchs U."/>
            <person name="Sandrock B."/>
            <person name="Meng S."/>
            <person name="Ho E.C."/>
            <person name="Cahill M.J."/>
            <person name="Boyce K.J."/>
            <person name="Klose J."/>
            <person name="Klosterman S.J."/>
            <person name="Deelstra H.J."/>
            <person name="Ortiz-Castellanos L."/>
            <person name="Li W."/>
            <person name="Sanchez-Alonso P."/>
            <person name="Schreier P.H."/>
            <person name="Hauser-Hahn I."/>
            <person name="Vaupel M."/>
            <person name="Koopmann E."/>
            <person name="Friedrich G."/>
            <person name="Voss H."/>
            <person name="Schluter T."/>
            <person name="Margolis J."/>
            <person name="Platt D."/>
            <person name="Swimmer C."/>
            <person name="Gnirke A."/>
            <person name="Chen F."/>
            <person name="Vysotskaia V."/>
            <person name="Mannhaupt G."/>
            <person name="Guldener U."/>
            <person name="Munsterkotter M."/>
            <person name="Haase D."/>
            <person name="Oesterheld M."/>
            <person name="Mewes H.W."/>
            <person name="Mauceli E.W."/>
            <person name="DeCaprio D."/>
            <person name="Wade C.M."/>
            <person name="Butler J."/>
            <person name="Young S."/>
            <person name="Jaffe D.B."/>
            <person name="Calvo S."/>
            <person name="Nusbaum C."/>
            <person name="Galagan J."/>
            <person name="Birren B.W."/>
        </authorList>
    </citation>
    <scope>NUCLEOTIDE SEQUENCE [LARGE SCALE GENOMIC DNA]</scope>
    <source>
        <strain evidence="2">DSM 14603 / FGSC 9021 / UM521</strain>
    </source>
</reference>
<dbReference type="InterPro" id="IPR022036">
    <property type="entry name" value="DUF3605"/>
</dbReference>
<gene>
    <name evidence="1" type="ORF">UMAG_04043</name>
</gene>
<dbReference type="RefSeq" id="XP_011390485.1">
    <property type="nucleotide sequence ID" value="XM_011392183.1"/>
</dbReference>
<dbReference type="KEGG" id="uma:UMAG_04043"/>
<organism evidence="1 2">
    <name type="scientific">Mycosarcoma maydis</name>
    <name type="common">Corn smut fungus</name>
    <name type="synonym">Ustilago maydis</name>
    <dbReference type="NCBI Taxonomy" id="5270"/>
    <lineage>
        <taxon>Eukaryota</taxon>
        <taxon>Fungi</taxon>
        <taxon>Dikarya</taxon>
        <taxon>Basidiomycota</taxon>
        <taxon>Ustilaginomycotina</taxon>
        <taxon>Ustilaginomycetes</taxon>
        <taxon>Ustilaginales</taxon>
        <taxon>Ustilaginaceae</taxon>
        <taxon>Mycosarcoma</taxon>
    </lineage>
</organism>
<evidence type="ECO:0000313" key="2">
    <source>
        <dbReference type="Proteomes" id="UP000000561"/>
    </source>
</evidence>
<dbReference type="EMBL" id="CM003150">
    <property type="protein sequence ID" value="KIS68001.1"/>
    <property type="molecule type" value="Genomic_DNA"/>
</dbReference>
<dbReference type="OMA" id="THIHVFA"/>
<protein>
    <submittedName>
        <fullName evidence="1">Uncharacterized protein</fullName>
    </submittedName>
</protein>